<organism evidence="2 3">
    <name type="scientific">Capsella rubella</name>
    <dbReference type="NCBI Taxonomy" id="81985"/>
    <lineage>
        <taxon>Eukaryota</taxon>
        <taxon>Viridiplantae</taxon>
        <taxon>Streptophyta</taxon>
        <taxon>Embryophyta</taxon>
        <taxon>Tracheophyta</taxon>
        <taxon>Spermatophyta</taxon>
        <taxon>Magnoliopsida</taxon>
        <taxon>eudicotyledons</taxon>
        <taxon>Gunneridae</taxon>
        <taxon>Pentapetalae</taxon>
        <taxon>rosids</taxon>
        <taxon>malvids</taxon>
        <taxon>Brassicales</taxon>
        <taxon>Brassicaceae</taxon>
        <taxon>Camelineae</taxon>
        <taxon>Capsella</taxon>
    </lineage>
</organism>
<evidence type="ECO:0000313" key="2">
    <source>
        <dbReference type="EMBL" id="EOA37529.1"/>
    </source>
</evidence>
<gene>
    <name evidence="2" type="ORF">CARUB_v10011731mg</name>
</gene>
<name>R0I5J5_9BRAS</name>
<dbReference type="Pfam" id="PF08268">
    <property type="entry name" value="FBA_3"/>
    <property type="match status" value="1"/>
</dbReference>
<dbReference type="InterPro" id="IPR013187">
    <property type="entry name" value="F-box-assoc_dom_typ3"/>
</dbReference>
<feature type="non-terminal residue" evidence="2">
    <location>
        <position position="329"/>
    </location>
</feature>
<dbReference type="PANTHER" id="PTHR31111:SF132">
    <property type="entry name" value="F-BOX ASSOCIATED UBIQUITINATION EFFECTOR FAMILY PROTEIN-RELATED"/>
    <property type="match status" value="1"/>
</dbReference>
<evidence type="ECO:0000259" key="1">
    <source>
        <dbReference type="Pfam" id="PF08268"/>
    </source>
</evidence>
<dbReference type="NCBIfam" id="TIGR01640">
    <property type="entry name" value="F_box_assoc_1"/>
    <property type="match status" value="1"/>
</dbReference>
<dbReference type="EMBL" id="KB870805">
    <property type="protein sequence ID" value="EOA37529.1"/>
    <property type="molecule type" value="Genomic_DNA"/>
</dbReference>
<accession>R0I5J5</accession>
<dbReference type="AlphaFoldDB" id="R0I5J5"/>
<keyword evidence="3" id="KW-1185">Reference proteome</keyword>
<feature type="domain" description="F-box associated beta-propeller type 3" evidence="1">
    <location>
        <begin position="47"/>
        <end position="326"/>
    </location>
</feature>
<proteinExistence type="predicted"/>
<dbReference type="PANTHER" id="PTHR31111">
    <property type="entry name" value="BNAA05G37150D PROTEIN-RELATED"/>
    <property type="match status" value="1"/>
</dbReference>
<dbReference type="Proteomes" id="UP000029121">
    <property type="component" value="Unassembled WGS sequence"/>
</dbReference>
<dbReference type="InterPro" id="IPR017451">
    <property type="entry name" value="F-box-assoc_interact_dom"/>
</dbReference>
<evidence type="ECO:0000313" key="3">
    <source>
        <dbReference type="Proteomes" id="UP000029121"/>
    </source>
</evidence>
<protein>
    <recommendedName>
        <fullName evidence="1">F-box associated beta-propeller type 3 domain-containing protein</fullName>
    </recommendedName>
</protein>
<reference evidence="3" key="1">
    <citation type="journal article" date="2013" name="Nat. Genet.">
        <title>The Capsella rubella genome and the genomic consequences of rapid mating system evolution.</title>
        <authorList>
            <person name="Slotte T."/>
            <person name="Hazzouri K.M."/>
            <person name="Agren J.A."/>
            <person name="Koenig D."/>
            <person name="Maumus F."/>
            <person name="Guo Y.L."/>
            <person name="Steige K."/>
            <person name="Platts A.E."/>
            <person name="Escobar J.S."/>
            <person name="Newman L.K."/>
            <person name="Wang W."/>
            <person name="Mandakova T."/>
            <person name="Vello E."/>
            <person name="Smith L.M."/>
            <person name="Henz S.R."/>
            <person name="Steffen J."/>
            <person name="Takuno S."/>
            <person name="Brandvain Y."/>
            <person name="Coop G."/>
            <person name="Andolfatto P."/>
            <person name="Hu T.T."/>
            <person name="Blanchette M."/>
            <person name="Clark R.M."/>
            <person name="Quesneville H."/>
            <person name="Nordborg M."/>
            <person name="Gaut B.S."/>
            <person name="Lysak M.A."/>
            <person name="Jenkins J."/>
            <person name="Grimwood J."/>
            <person name="Chapman J."/>
            <person name="Prochnik S."/>
            <person name="Shu S."/>
            <person name="Rokhsar D."/>
            <person name="Schmutz J."/>
            <person name="Weigel D."/>
            <person name="Wright S.I."/>
        </authorList>
    </citation>
    <scope>NUCLEOTIDE SEQUENCE [LARGE SCALE GENOMIC DNA]</scope>
    <source>
        <strain evidence="3">cv. Monte Gargano</strain>
    </source>
</reference>
<sequence length="329" mass="37543">MFSPNEADFEAISDILPTKSSIVSESFILRRSKSVIRLKPTKQPSLLLAFKDQVKGYQEHWYFFSKTTPLYEQNSLVQNINEVVNEEPKPKASDFVSSMVCHLKEMRYQKPSYVHGLISFLYGQEQVICNPSIGKSITLPAMESSEKIIRSFLGYEPIHAQHKVLCLTIAKPFCGLKVLTLGTQNCSWRMVQCSTPHYPGTIYVCIEGVLYYSASTSNWTVDETLLVRFDLVSESLEIVSVYPEGLKSLNETSLINYHGKVAVVSRLFPNYHDFNLWVLEDVKKQLWSKEQHISIDTGVTCKFYERLEISGTSDMGEIIFAPNKFEDFV</sequence>